<sequence length="211" mass="24231">MHLRFLKKIGKVLNLDFGQLGWKSYSHQLAMHQLVSSAIPETDPEHIPIAVDIGCGSAQQSQALSKKGYEVTQVDGVDPTFKNADGHTIAKYFKSNFIKADITKELPFENDKFDIVWCSDVIEHLNDYKFTLKEMERITRKGGRLIITTPNRDFWLRRFLSLIGLLHKIESADHFYILNKKDFASLDYTIIYSGILAPTLVAYKDYDVRMI</sequence>
<accession>A0A0F9SJ68</accession>
<protein>
    <recommendedName>
        <fullName evidence="1">Methyltransferase type 11 domain-containing protein</fullName>
    </recommendedName>
</protein>
<name>A0A0F9SJ68_9ZZZZ</name>
<comment type="caution">
    <text evidence="2">The sequence shown here is derived from an EMBL/GenBank/DDBJ whole genome shotgun (WGS) entry which is preliminary data.</text>
</comment>
<dbReference type="PANTHER" id="PTHR43591">
    <property type="entry name" value="METHYLTRANSFERASE"/>
    <property type="match status" value="1"/>
</dbReference>
<gene>
    <name evidence="2" type="ORF">LCGC14_0464560</name>
</gene>
<dbReference type="GO" id="GO:0008757">
    <property type="term" value="F:S-adenosylmethionine-dependent methyltransferase activity"/>
    <property type="evidence" value="ECO:0007669"/>
    <property type="project" value="InterPro"/>
</dbReference>
<reference evidence="2" key="1">
    <citation type="journal article" date="2015" name="Nature">
        <title>Complex archaea that bridge the gap between prokaryotes and eukaryotes.</title>
        <authorList>
            <person name="Spang A."/>
            <person name="Saw J.H."/>
            <person name="Jorgensen S.L."/>
            <person name="Zaremba-Niedzwiedzka K."/>
            <person name="Martijn J."/>
            <person name="Lind A.E."/>
            <person name="van Eijk R."/>
            <person name="Schleper C."/>
            <person name="Guy L."/>
            <person name="Ettema T.J."/>
        </authorList>
    </citation>
    <scope>NUCLEOTIDE SEQUENCE</scope>
</reference>
<dbReference type="CDD" id="cd02440">
    <property type="entry name" value="AdoMet_MTases"/>
    <property type="match status" value="1"/>
</dbReference>
<dbReference type="InterPro" id="IPR013216">
    <property type="entry name" value="Methyltransf_11"/>
</dbReference>
<dbReference type="AlphaFoldDB" id="A0A0F9SJ68"/>
<feature type="domain" description="Methyltransferase type 11" evidence="1">
    <location>
        <begin position="51"/>
        <end position="147"/>
    </location>
</feature>
<proteinExistence type="predicted"/>
<dbReference type="Pfam" id="PF08241">
    <property type="entry name" value="Methyltransf_11"/>
    <property type="match status" value="1"/>
</dbReference>
<evidence type="ECO:0000313" key="2">
    <source>
        <dbReference type="EMBL" id="KKN67109.1"/>
    </source>
</evidence>
<organism evidence="2">
    <name type="scientific">marine sediment metagenome</name>
    <dbReference type="NCBI Taxonomy" id="412755"/>
    <lineage>
        <taxon>unclassified sequences</taxon>
        <taxon>metagenomes</taxon>
        <taxon>ecological metagenomes</taxon>
    </lineage>
</organism>
<dbReference type="EMBL" id="LAZR01000483">
    <property type="protein sequence ID" value="KKN67109.1"/>
    <property type="molecule type" value="Genomic_DNA"/>
</dbReference>
<dbReference type="InterPro" id="IPR029063">
    <property type="entry name" value="SAM-dependent_MTases_sf"/>
</dbReference>
<evidence type="ECO:0000259" key="1">
    <source>
        <dbReference type="Pfam" id="PF08241"/>
    </source>
</evidence>
<dbReference type="Gene3D" id="3.40.50.150">
    <property type="entry name" value="Vaccinia Virus protein VP39"/>
    <property type="match status" value="1"/>
</dbReference>
<dbReference type="SUPFAM" id="SSF53335">
    <property type="entry name" value="S-adenosyl-L-methionine-dependent methyltransferases"/>
    <property type="match status" value="1"/>
</dbReference>